<dbReference type="EMBL" id="JAQQXT010000004">
    <property type="protein sequence ID" value="MDC8771772.1"/>
    <property type="molecule type" value="Genomic_DNA"/>
</dbReference>
<protein>
    <submittedName>
        <fullName evidence="2">PEP-CTERM sorting domain-containing protein</fullName>
    </submittedName>
</protein>
<evidence type="ECO:0000313" key="2">
    <source>
        <dbReference type="EMBL" id="MDC8771772.1"/>
    </source>
</evidence>
<accession>A0ABT5KCX6</accession>
<dbReference type="InterPro" id="IPR013424">
    <property type="entry name" value="Ice-binding_C"/>
</dbReference>
<dbReference type="RefSeq" id="WP_263557779.1">
    <property type="nucleotide sequence ID" value="NZ_JAQQXT010000004.1"/>
</dbReference>
<comment type="caution">
    <text evidence="2">The sequence shown here is derived from an EMBL/GenBank/DDBJ whole genome shotgun (WGS) entry which is preliminary data.</text>
</comment>
<organism evidence="2 3">
    <name type="scientific">Roseateles albus</name>
    <dbReference type="NCBI Taxonomy" id="2987525"/>
    <lineage>
        <taxon>Bacteria</taxon>
        <taxon>Pseudomonadati</taxon>
        <taxon>Pseudomonadota</taxon>
        <taxon>Betaproteobacteria</taxon>
        <taxon>Burkholderiales</taxon>
        <taxon>Sphaerotilaceae</taxon>
        <taxon>Roseateles</taxon>
    </lineage>
</organism>
<gene>
    <name evidence="2" type="ORF">PRZ03_09350</name>
</gene>
<sequence length="219" mass="23533">MVKKYSLQSSHIRSTSKRTGAVALTVLALLLTVSQESHAENLVLDPTFSGSSLFPWQAQHFQLDGQSHSVDKPLSYSASAHCRSPSISPDCLNPVTGAFLSQSLKTIPGTKYDISFWVFEKPTSSSDAMEVWWQGSSLSGIVASPGKIGTGYGHWQNYSYQAVAATSSTAFLISAYNATEAVYFDDFSVTQSVPEPQTYAMLLAGLGVIGCFAGLRSRG</sequence>
<keyword evidence="3" id="KW-1185">Reference proteome</keyword>
<dbReference type="Pfam" id="PF07589">
    <property type="entry name" value="PEP-CTERM"/>
    <property type="match status" value="1"/>
</dbReference>
<reference evidence="2 3" key="1">
    <citation type="submission" date="2022-10" db="EMBL/GenBank/DDBJ databases">
        <title>Paucibacter sp. hw1 Genome sequencing.</title>
        <authorList>
            <person name="Park S."/>
        </authorList>
    </citation>
    <scope>NUCLEOTIDE SEQUENCE [LARGE SCALE GENOMIC DNA]</scope>
    <source>
        <strain evidence="3">hw1</strain>
    </source>
</reference>
<name>A0ABT5KCX6_9BURK</name>
<proteinExistence type="predicted"/>
<evidence type="ECO:0000313" key="3">
    <source>
        <dbReference type="Proteomes" id="UP001221189"/>
    </source>
</evidence>
<dbReference type="Gene3D" id="2.60.120.260">
    <property type="entry name" value="Galactose-binding domain-like"/>
    <property type="match status" value="1"/>
</dbReference>
<feature type="domain" description="Ice-binding protein C-terminal" evidence="1">
    <location>
        <begin position="192"/>
        <end position="216"/>
    </location>
</feature>
<evidence type="ECO:0000259" key="1">
    <source>
        <dbReference type="Pfam" id="PF07589"/>
    </source>
</evidence>
<dbReference type="Proteomes" id="UP001221189">
    <property type="component" value="Unassembled WGS sequence"/>
</dbReference>